<evidence type="ECO:0000313" key="7">
    <source>
        <dbReference type="Proteomes" id="UP001623290"/>
    </source>
</evidence>
<dbReference type="SUPFAM" id="SSF160467">
    <property type="entry name" value="PH0987 N-terminal domain-like"/>
    <property type="match status" value="1"/>
</dbReference>
<keyword evidence="2" id="KW-0378">Hydrolase</keyword>
<evidence type="ECO:0000256" key="1">
    <source>
        <dbReference type="ARBA" id="ARBA00022741"/>
    </source>
</evidence>
<dbReference type="Gene3D" id="2.40.100.10">
    <property type="entry name" value="Cyclophilin-like"/>
    <property type="match status" value="2"/>
</dbReference>
<dbReference type="SMART" id="SM00796">
    <property type="entry name" value="AHS1"/>
    <property type="match status" value="1"/>
</dbReference>
<gene>
    <name evidence="6" type="ORF">RPE78_14115</name>
</gene>
<organism evidence="6 7">
    <name type="scientific">Thioclava litoralis</name>
    <dbReference type="NCBI Taxonomy" id="3076557"/>
    <lineage>
        <taxon>Bacteria</taxon>
        <taxon>Pseudomonadati</taxon>
        <taxon>Pseudomonadota</taxon>
        <taxon>Alphaproteobacteria</taxon>
        <taxon>Rhodobacterales</taxon>
        <taxon>Paracoccaceae</taxon>
        <taxon>Thioclava</taxon>
    </lineage>
</organism>
<dbReference type="Pfam" id="PF02682">
    <property type="entry name" value="CT_C_D"/>
    <property type="match status" value="1"/>
</dbReference>
<protein>
    <submittedName>
        <fullName evidence="6">Urea amidolyase family protein</fullName>
    </submittedName>
</protein>
<feature type="domain" description="Carboxyltransferase" evidence="5">
    <location>
        <begin position="250"/>
        <end position="522"/>
    </location>
</feature>
<sequence>MSHLRFLPVALDALLVELADLEQVLTLHALLREAPLAGLRETIPAARTLFVRFDPQEVSAQALAAQIDALDLTPHVQKAARVVTIPTRYDGEDLAEVAELTGLSVAEVIERHQARPWTVAFCGFAPGFGYMAGGDPALEVPRRRTPRTRIPAGSVALAGAFSGIYPKASPGGWQIIGTTDLAMWDLGRTPPALLQPGDQVQFERHDAVAAYPVAALPPSADMSSGQGGFEVLAAPFPAMFEDNGRAGQAAQGVAASGVLDRGALRALNRMLGNPAGTAALEITGGGFAFRAKEPAVIAVTGAPCRVSVNDWDFGSHAPIAVDPGDRITLSVPKAGLRALLGVRGGFAVAPVMGAATWDSLAEIGPQPVRQGAHLALAHAPADAVGPAISLPALPKAGDLVVLDVVMGPRSDWFEPQILDRFTQQEWEVTAQSSRVGIRLNGAAPLTRPDQSELPSEGTATGAIQVPHSGQPVLFLADHPLTGGYPVIGAVADYHLDLAGQLPPGVKIRFNPVAPFAEIKPCAGM</sequence>
<evidence type="ECO:0000256" key="3">
    <source>
        <dbReference type="ARBA" id="ARBA00022840"/>
    </source>
</evidence>
<proteinExistence type="predicted"/>
<accession>A0ABZ1E2W1</accession>
<dbReference type="SMART" id="SM00797">
    <property type="entry name" value="AHS2"/>
    <property type="match status" value="1"/>
</dbReference>
<evidence type="ECO:0000256" key="2">
    <source>
        <dbReference type="ARBA" id="ARBA00022801"/>
    </source>
</evidence>
<reference evidence="6 7" key="1">
    <citation type="submission" date="2023-09" db="EMBL/GenBank/DDBJ databases">
        <title>Thioclava shenzhenensis sp. nov., a multidrug resistant bacteria-antagonizing species isolated from coastal seawater.</title>
        <authorList>
            <person name="Long M."/>
        </authorList>
    </citation>
    <scope>NUCLEOTIDE SEQUENCE [LARGE SCALE GENOMIC DNA]</scope>
    <source>
        <strain evidence="6 7">FTW29</strain>
        <plasmid evidence="6 7">unnamed1</plasmid>
    </source>
</reference>
<dbReference type="PANTHER" id="PTHR43309">
    <property type="entry name" value="5-OXOPROLINASE SUBUNIT C"/>
    <property type="match status" value="1"/>
</dbReference>
<dbReference type="EMBL" id="CP135444">
    <property type="protein sequence ID" value="WRY35387.1"/>
    <property type="molecule type" value="Genomic_DNA"/>
</dbReference>
<dbReference type="Pfam" id="PF02626">
    <property type="entry name" value="CT_A_B"/>
    <property type="match status" value="1"/>
</dbReference>
<evidence type="ECO:0000259" key="5">
    <source>
        <dbReference type="SMART" id="SM00797"/>
    </source>
</evidence>
<dbReference type="InterPro" id="IPR003778">
    <property type="entry name" value="CT_A_B"/>
</dbReference>
<dbReference type="SUPFAM" id="SSF50891">
    <property type="entry name" value="Cyclophilin-like"/>
    <property type="match status" value="2"/>
</dbReference>
<dbReference type="PANTHER" id="PTHR43309:SF3">
    <property type="entry name" value="5-OXOPROLINASE SUBUNIT C"/>
    <property type="match status" value="1"/>
</dbReference>
<geneLocation type="plasmid" evidence="6 7">
    <name>unnamed1</name>
</geneLocation>
<keyword evidence="6" id="KW-0614">Plasmid</keyword>
<keyword evidence="1" id="KW-0547">Nucleotide-binding</keyword>
<dbReference type="Proteomes" id="UP001623290">
    <property type="component" value="Plasmid unnamed1"/>
</dbReference>
<dbReference type="InterPro" id="IPR052708">
    <property type="entry name" value="PxpC"/>
</dbReference>
<name>A0ABZ1E2W1_9RHOB</name>
<dbReference type="InterPro" id="IPR003833">
    <property type="entry name" value="CT_C_D"/>
</dbReference>
<dbReference type="InterPro" id="IPR029000">
    <property type="entry name" value="Cyclophilin-like_dom_sf"/>
</dbReference>
<keyword evidence="3" id="KW-0067">ATP-binding</keyword>
<keyword evidence="7" id="KW-1185">Reference proteome</keyword>
<dbReference type="Gene3D" id="3.30.1360.40">
    <property type="match status" value="1"/>
</dbReference>
<evidence type="ECO:0000259" key="4">
    <source>
        <dbReference type="SMART" id="SM00796"/>
    </source>
</evidence>
<evidence type="ECO:0000313" key="6">
    <source>
        <dbReference type="EMBL" id="WRY35387.1"/>
    </source>
</evidence>
<feature type="domain" description="Carboxyltransferase" evidence="4">
    <location>
        <begin position="4"/>
        <end position="194"/>
    </location>
</feature>
<dbReference type="RefSeq" id="WP_330647159.1">
    <property type="nucleotide sequence ID" value="NZ_CP135444.1"/>
</dbReference>